<evidence type="ECO:0000313" key="3">
    <source>
        <dbReference type="WBParaSite" id="SPAL_0001254300.1"/>
    </source>
</evidence>
<accession>A0A0N5C3J8</accession>
<feature type="signal peptide" evidence="1">
    <location>
        <begin position="1"/>
        <end position="20"/>
    </location>
</feature>
<dbReference type="Proteomes" id="UP000046392">
    <property type="component" value="Unplaced"/>
</dbReference>
<dbReference type="WBParaSite" id="SPAL_0001254300.1">
    <property type="protein sequence ID" value="SPAL_0001254300.1"/>
    <property type="gene ID" value="SPAL_0001254300"/>
</dbReference>
<proteinExistence type="predicted"/>
<dbReference type="AlphaFoldDB" id="A0A0N5C3J8"/>
<keyword evidence="2" id="KW-1185">Reference proteome</keyword>
<name>A0A0N5C3J8_STREA</name>
<dbReference type="STRING" id="174720.A0A0N5C3J8"/>
<evidence type="ECO:0000313" key="2">
    <source>
        <dbReference type="Proteomes" id="UP000046392"/>
    </source>
</evidence>
<keyword evidence="1" id="KW-0732">Signal</keyword>
<protein>
    <submittedName>
        <fullName evidence="3">Uncharacterized protein</fullName>
    </submittedName>
</protein>
<reference evidence="3" key="1">
    <citation type="submission" date="2017-02" db="UniProtKB">
        <authorList>
            <consortium name="WormBaseParasite"/>
        </authorList>
    </citation>
    <scope>IDENTIFICATION</scope>
</reference>
<sequence length="165" mass="18588">MKWSCITLLFLLSLSTLSEGRYRNALSKVVSENADNECGDFYGMFFMDKSLGGSSIIQKQKEIIKDFFNSNFKPTLNSLVAASSQVDDEITNPLNTVKPFDYSSLEKQFSDISSALSTNETVSFYKLVLDVWLNADLSNSDLYTKNPIIVLFINSYVEDKNPTQN</sequence>
<organism evidence="2 3">
    <name type="scientific">Strongyloides papillosus</name>
    <name type="common">Intestinal threadworm</name>
    <dbReference type="NCBI Taxonomy" id="174720"/>
    <lineage>
        <taxon>Eukaryota</taxon>
        <taxon>Metazoa</taxon>
        <taxon>Ecdysozoa</taxon>
        <taxon>Nematoda</taxon>
        <taxon>Chromadorea</taxon>
        <taxon>Rhabditida</taxon>
        <taxon>Tylenchina</taxon>
        <taxon>Panagrolaimomorpha</taxon>
        <taxon>Strongyloidoidea</taxon>
        <taxon>Strongyloididae</taxon>
        <taxon>Strongyloides</taxon>
    </lineage>
</organism>
<evidence type="ECO:0000256" key="1">
    <source>
        <dbReference type="SAM" id="SignalP"/>
    </source>
</evidence>
<feature type="chain" id="PRO_5005895395" evidence="1">
    <location>
        <begin position="21"/>
        <end position="165"/>
    </location>
</feature>